<comment type="caution">
    <text evidence="1">The sequence shown here is derived from an EMBL/GenBank/DDBJ whole genome shotgun (WGS) entry which is preliminary data.</text>
</comment>
<gene>
    <name evidence="1" type="ORF">IQ215_05265</name>
</gene>
<keyword evidence="2" id="KW-1185">Reference proteome</keyword>
<name>A0ABR9V2H4_9CHRO</name>
<protein>
    <submittedName>
        <fullName evidence="1">Uncharacterized protein</fullName>
    </submittedName>
</protein>
<reference evidence="1 2" key="1">
    <citation type="submission" date="2020-10" db="EMBL/GenBank/DDBJ databases">
        <authorList>
            <person name="Castelo-Branco R."/>
            <person name="Eusebio N."/>
            <person name="Adriana R."/>
            <person name="Vieira A."/>
            <person name="Brugerolle De Fraissinette N."/>
            <person name="Rezende De Castro R."/>
            <person name="Schneider M.P."/>
            <person name="Vasconcelos V."/>
            <person name="Leao P.N."/>
        </authorList>
    </citation>
    <scope>NUCLEOTIDE SEQUENCE [LARGE SCALE GENOMIC DNA]</scope>
    <source>
        <strain evidence="1 2">LEGE 03274</strain>
    </source>
</reference>
<proteinExistence type="predicted"/>
<dbReference type="EMBL" id="JADEWC010000008">
    <property type="protein sequence ID" value="MBE9222102.1"/>
    <property type="molecule type" value="Genomic_DNA"/>
</dbReference>
<accession>A0ABR9V2H4</accession>
<evidence type="ECO:0000313" key="1">
    <source>
        <dbReference type="EMBL" id="MBE9222102.1"/>
    </source>
</evidence>
<dbReference type="Proteomes" id="UP000654604">
    <property type="component" value="Unassembled WGS sequence"/>
</dbReference>
<evidence type="ECO:0000313" key="2">
    <source>
        <dbReference type="Proteomes" id="UP000654604"/>
    </source>
</evidence>
<organism evidence="1 2">
    <name type="scientific">Cyanobacterium stanieri LEGE 03274</name>
    <dbReference type="NCBI Taxonomy" id="1828756"/>
    <lineage>
        <taxon>Bacteria</taxon>
        <taxon>Bacillati</taxon>
        <taxon>Cyanobacteriota</taxon>
        <taxon>Cyanophyceae</taxon>
        <taxon>Oscillatoriophycideae</taxon>
        <taxon>Chroococcales</taxon>
        <taxon>Geminocystaceae</taxon>
        <taxon>Cyanobacterium</taxon>
    </lineage>
</organism>
<sequence>MVIKVILLSFWRNAINRGEVSLPAIALEIVLGARDSDIVKVRNKITSADLFTDALFGGFENRYIGSNAETIGRNFLSNIDTSVATTNQVSAAVNSLPIVV</sequence>
<dbReference type="RefSeq" id="WP_193800268.1">
    <property type="nucleotide sequence ID" value="NZ_JADEWC010000008.1"/>
</dbReference>